<dbReference type="STRING" id="7260.B4NNI2"/>
<keyword evidence="2" id="KW-0732">Signal</keyword>
<feature type="region of interest" description="Disordered" evidence="1">
    <location>
        <begin position="90"/>
        <end position="109"/>
    </location>
</feature>
<dbReference type="OMA" id="AHFMELT"/>
<reference evidence="3 4" key="1">
    <citation type="journal article" date="2007" name="Nature">
        <title>Evolution of genes and genomes on the Drosophila phylogeny.</title>
        <authorList>
            <consortium name="Drosophila 12 Genomes Consortium"/>
            <person name="Clark A.G."/>
            <person name="Eisen M.B."/>
            <person name="Smith D.R."/>
            <person name="Bergman C.M."/>
            <person name="Oliver B."/>
            <person name="Markow T.A."/>
            <person name="Kaufman T.C."/>
            <person name="Kellis M."/>
            <person name="Gelbart W."/>
            <person name="Iyer V.N."/>
            <person name="Pollard D.A."/>
            <person name="Sackton T.B."/>
            <person name="Larracuente A.M."/>
            <person name="Singh N.D."/>
            <person name="Abad J.P."/>
            <person name="Abt D.N."/>
            <person name="Adryan B."/>
            <person name="Aguade M."/>
            <person name="Akashi H."/>
            <person name="Anderson W.W."/>
            <person name="Aquadro C.F."/>
            <person name="Ardell D.H."/>
            <person name="Arguello R."/>
            <person name="Artieri C.G."/>
            <person name="Barbash D.A."/>
            <person name="Barker D."/>
            <person name="Barsanti P."/>
            <person name="Batterham P."/>
            <person name="Batzoglou S."/>
            <person name="Begun D."/>
            <person name="Bhutkar A."/>
            <person name="Blanco E."/>
            <person name="Bosak S.A."/>
            <person name="Bradley R.K."/>
            <person name="Brand A.D."/>
            <person name="Brent M.R."/>
            <person name="Brooks A.N."/>
            <person name="Brown R.H."/>
            <person name="Butlin R.K."/>
            <person name="Caggese C."/>
            <person name="Calvi B.R."/>
            <person name="Bernardo de Carvalho A."/>
            <person name="Caspi A."/>
            <person name="Castrezana S."/>
            <person name="Celniker S.E."/>
            <person name="Chang J.L."/>
            <person name="Chapple C."/>
            <person name="Chatterji S."/>
            <person name="Chinwalla A."/>
            <person name="Civetta A."/>
            <person name="Clifton S.W."/>
            <person name="Comeron J.M."/>
            <person name="Costello J.C."/>
            <person name="Coyne J.A."/>
            <person name="Daub J."/>
            <person name="David R.G."/>
            <person name="Delcher A.L."/>
            <person name="Delehaunty K."/>
            <person name="Do C.B."/>
            <person name="Ebling H."/>
            <person name="Edwards K."/>
            <person name="Eickbush T."/>
            <person name="Evans J.D."/>
            <person name="Filipski A."/>
            <person name="Findeiss S."/>
            <person name="Freyhult E."/>
            <person name="Fulton L."/>
            <person name="Fulton R."/>
            <person name="Garcia A.C."/>
            <person name="Gardiner A."/>
            <person name="Garfield D.A."/>
            <person name="Garvin B.E."/>
            <person name="Gibson G."/>
            <person name="Gilbert D."/>
            <person name="Gnerre S."/>
            <person name="Godfrey J."/>
            <person name="Good R."/>
            <person name="Gotea V."/>
            <person name="Gravely B."/>
            <person name="Greenberg A.J."/>
            <person name="Griffiths-Jones S."/>
            <person name="Gross S."/>
            <person name="Guigo R."/>
            <person name="Gustafson E.A."/>
            <person name="Haerty W."/>
            <person name="Hahn M.W."/>
            <person name="Halligan D.L."/>
            <person name="Halpern A.L."/>
            <person name="Halter G.M."/>
            <person name="Han M.V."/>
            <person name="Heger A."/>
            <person name="Hillier L."/>
            <person name="Hinrichs A.S."/>
            <person name="Holmes I."/>
            <person name="Hoskins R.A."/>
            <person name="Hubisz M.J."/>
            <person name="Hultmark D."/>
            <person name="Huntley M.A."/>
            <person name="Jaffe D.B."/>
            <person name="Jagadeeshan S."/>
            <person name="Jeck W.R."/>
            <person name="Johnson J."/>
            <person name="Jones C.D."/>
            <person name="Jordan W.C."/>
            <person name="Karpen G.H."/>
            <person name="Kataoka E."/>
            <person name="Keightley P.D."/>
            <person name="Kheradpour P."/>
            <person name="Kirkness E.F."/>
            <person name="Koerich L.B."/>
            <person name="Kristiansen K."/>
            <person name="Kudrna D."/>
            <person name="Kulathinal R.J."/>
            <person name="Kumar S."/>
            <person name="Kwok R."/>
            <person name="Lander E."/>
            <person name="Langley C.H."/>
            <person name="Lapoint R."/>
            <person name="Lazzaro B.P."/>
            <person name="Lee S.J."/>
            <person name="Levesque L."/>
            <person name="Li R."/>
            <person name="Lin C.F."/>
            <person name="Lin M.F."/>
            <person name="Lindblad-Toh K."/>
            <person name="Llopart A."/>
            <person name="Long M."/>
            <person name="Low L."/>
            <person name="Lozovsky E."/>
            <person name="Lu J."/>
            <person name="Luo M."/>
            <person name="Machado C.A."/>
            <person name="Makalowski W."/>
            <person name="Marzo M."/>
            <person name="Matsuda M."/>
            <person name="Matzkin L."/>
            <person name="McAllister B."/>
            <person name="McBride C.S."/>
            <person name="McKernan B."/>
            <person name="McKernan K."/>
            <person name="Mendez-Lago M."/>
            <person name="Minx P."/>
            <person name="Mollenhauer M.U."/>
            <person name="Montooth K."/>
            <person name="Mount S.M."/>
            <person name="Mu X."/>
            <person name="Myers E."/>
            <person name="Negre B."/>
            <person name="Newfeld S."/>
            <person name="Nielsen R."/>
            <person name="Noor M.A."/>
            <person name="O'Grady P."/>
            <person name="Pachter L."/>
            <person name="Papaceit M."/>
            <person name="Parisi M.J."/>
            <person name="Parisi M."/>
            <person name="Parts L."/>
            <person name="Pedersen J.S."/>
            <person name="Pesole G."/>
            <person name="Phillippy A.M."/>
            <person name="Ponting C.P."/>
            <person name="Pop M."/>
            <person name="Porcelli D."/>
            <person name="Powell J.R."/>
            <person name="Prohaska S."/>
            <person name="Pruitt K."/>
            <person name="Puig M."/>
            <person name="Quesneville H."/>
            <person name="Ram K.R."/>
            <person name="Rand D."/>
            <person name="Rasmussen M.D."/>
            <person name="Reed L.K."/>
            <person name="Reenan R."/>
            <person name="Reily A."/>
            <person name="Remington K.A."/>
            <person name="Rieger T.T."/>
            <person name="Ritchie M.G."/>
            <person name="Robin C."/>
            <person name="Rogers Y.H."/>
            <person name="Rohde C."/>
            <person name="Rozas J."/>
            <person name="Rubenfield M.J."/>
            <person name="Ruiz A."/>
            <person name="Russo S."/>
            <person name="Salzberg S.L."/>
            <person name="Sanchez-Gracia A."/>
            <person name="Saranga D.J."/>
            <person name="Sato H."/>
            <person name="Schaeffer S.W."/>
            <person name="Schatz M.C."/>
            <person name="Schlenke T."/>
            <person name="Schwartz R."/>
            <person name="Segarra C."/>
            <person name="Singh R.S."/>
            <person name="Sirot L."/>
            <person name="Sirota M."/>
            <person name="Sisneros N.B."/>
            <person name="Smith C.D."/>
            <person name="Smith T.F."/>
            <person name="Spieth J."/>
            <person name="Stage D.E."/>
            <person name="Stark A."/>
            <person name="Stephan W."/>
            <person name="Strausberg R.L."/>
            <person name="Strempel S."/>
            <person name="Sturgill D."/>
            <person name="Sutton G."/>
            <person name="Sutton G.G."/>
            <person name="Tao W."/>
            <person name="Teichmann S."/>
            <person name="Tobari Y.N."/>
            <person name="Tomimura Y."/>
            <person name="Tsolas J.M."/>
            <person name="Valente V.L."/>
            <person name="Venter E."/>
            <person name="Venter J.C."/>
            <person name="Vicario S."/>
            <person name="Vieira F.G."/>
            <person name="Vilella A.J."/>
            <person name="Villasante A."/>
            <person name="Walenz B."/>
            <person name="Wang J."/>
            <person name="Wasserman M."/>
            <person name="Watts T."/>
            <person name="Wilson D."/>
            <person name="Wilson R.K."/>
            <person name="Wing R.A."/>
            <person name="Wolfner M.F."/>
            <person name="Wong A."/>
            <person name="Wong G.K."/>
            <person name="Wu C.I."/>
            <person name="Wu G."/>
            <person name="Yamamoto D."/>
            <person name="Yang H.P."/>
            <person name="Yang S.P."/>
            <person name="Yorke J.A."/>
            <person name="Yoshida K."/>
            <person name="Zdobnov E."/>
            <person name="Zhang P."/>
            <person name="Zhang Y."/>
            <person name="Zimin A.V."/>
            <person name="Baldwin J."/>
            <person name="Abdouelleil A."/>
            <person name="Abdulkadir J."/>
            <person name="Abebe A."/>
            <person name="Abera B."/>
            <person name="Abreu J."/>
            <person name="Acer S.C."/>
            <person name="Aftuck L."/>
            <person name="Alexander A."/>
            <person name="An P."/>
            <person name="Anderson E."/>
            <person name="Anderson S."/>
            <person name="Arachi H."/>
            <person name="Azer M."/>
            <person name="Bachantsang P."/>
            <person name="Barry A."/>
            <person name="Bayul T."/>
            <person name="Berlin A."/>
            <person name="Bessette D."/>
            <person name="Bloom T."/>
            <person name="Blye J."/>
            <person name="Boguslavskiy L."/>
            <person name="Bonnet C."/>
            <person name="Boukhgalter B."/>
            <person name="Bourzgui I."/>
            <person name="Brown A."/>
            <person name="Cahill P."/>
            <person name="Channer S."/>
            <person name="Cheshatsang Y."/>
            <person name="Chuda L."/>
            <person name="Citroen M."/>
            <person name="Collymore A."/>
            <person name="Cooke P."/>
            <person name="Costello M."/>
            <person name="D'Aco K."/>
            <person name="Daza R."/>
            <person name="De Haan G."/>
            <person name="DeGray S."/>
            <person name="DeMaso C."/>
            <person name="Dhargay N."/>
            <person name="Dooley K."/>
            <person name="Dooley E."/>
            <person name="Doricent M."/>
            <person name="Dorje P."/>
            <person name="Dorjee K."/>
            <person name="Dupes A."/>
            <person name="Elong R."/>
            <person name="Falk J."/>
            <person name="Farina A."/>
            <person name="Faro S."/>
            <person name="Ferguson D."/>
            <person name="Fisher S."/>
            <person name="Foley C.D."/>
            <person name="Franke A."/>
            <person name="Friedrich D."/>
            <person name="Gadbois L."/>
            <person name="Gearin G."/>
            <person name="Gearin C.R."/>
            <person name="Giannoukos G."/>
            <person name="Goode T."/>
            <person name="Graham J."/>
            <person name="Grandbois E."/>
            <person name="Grewal S."/>
            <person name="Gyaltsen K."/>
            <person name="Hafez N."/>
            <person name="Hagos B."/>
            <person name="Hall J."/>
            <person name="Henson C."/>
            <person name="Hollinger A."/>
            <person name="Honan T."/>
            <person name="Huard M.D."/>
            <person name="Hughes L."/>
            <person name="Hurhula B."/>
            <person name="Husby M.E."/>
            <person name="Kamat A."/>
            <person name="Kanga B."/>
            <person name="Kashin S."/>
            <person name="Khazanovich D."/>
            <person name="Kisner P."/>
            <person name="Lance K."/>
            <person name="Lara M."/>
            <person name="Lee W."/>
            <person name="Lennon N."/>
            <person name="Letendre F."/>
            <person name="LeVine R."/>
            <person name="Lipovsky A."/>
            <person name="Liu X."/>
            <person name="Liu J."/>
            <person name="Liu S."/>
            <person name="Lokyitsang T."/>
            <person name="Lokyitsang Y."/>
            <person name="Lubonja R."/>
            <person name="Lui A."/>
            <person name="MacDonald P."/>
            <person name="Magnisalis V."/>
            <person name="Maru K."/>
            <person name="Matthews C."/>
            <person name="McCusker W."/>
            <person name="McDonough S."/>
            <person name="Mehta T."/>
            <person name="Meldrim J."/>
            <person name="Meneus L."/>
            <person name="Mihai O."/>
            <person name="Mihalev A."/>
            <person name="Mihova T."/>
            <person name="Mittelman R."/>
            <person name="Mlenga V."/>
            <person name="Montmayeur A."/>
            <person name="Mulrain L."/>
            <person name="Navidi A."/>
            <person name="Naylor J."/>
            <person name="Negash T."/>
            <person name="Nguyen T."/>
            <person name="Nguyen N."/>
            <person name="Nicol R."/>
            <person name="Norbu C."/>
            <person name="Norbu N."/>
            <person name="Novod N."/>
            <person name="O'Neill B."/>
            <person name="Osman S."/>
            <person name="Markiewicz E."/>
            <person name="Oyono O.L."/>
            <person name="Patti C."/>
            <person name="Phunkhang P."/>
            <person name="Pierre F."/>
            <person name="Priest M."/>
            <person name="Raghuraman S."/>
            <person name="Rege F."/>
            <person name="Reyes R."/>
            <person name="Rise C."/>
            <person name="Rogov P."/>
            <person name="Ross K."/>
            <person name="Ryan E."/>
            <person name="Settipalli S."/>
            <person name="Shea T."/>
            <person name="Sherpa N."/>
            <person name="Shi L."/>
            <person name="Shih D."/>
            <person name="Sparrow T."/>
            <person name="Spaulding J."/>
            <person name="Stalker J."/>
            <person name="Stange-Thomann N."/>
            <person name="Stavropoulos S."/>
            <person name="Stone C."/>
            <person name="Strader C."/>
            <person name="Tesfaye S."/>
            <person name="Thomson T."/>
            <person name="Thoulutsang Y."/>
            <person name="Thoulutsang D."/>
            <person name="Topham K."/>
            <person name="Topping I."/>
            <person name="Tsamla T."/>
            <person name="Vassiliev H."/>
            <person name="Vo A."/>
            <person name="Wangchuk T."/>
            <person name="Wangdi T."/>
            <person name="Weiand M."/>
            <person name="Wilkinson J."/>
            <person name="Wilson A."/>
            <person name="Yadav S."/>
            <person name="Young G."/>
            <person name="Yu Q."/>
            <person name="Zembek L."/>
            <person name="Zhong D."/>
            <person name="Zimmer A."/>
            <person name="Zwirko Z."/>
            <person name="Jaffe D.B."/>
            <person name="Alvarez P."/>
            <person name="Brockman W."/>
            <person name="Butler J."/>
            <person name="Chin C."/>
            <person name="Gnerre S."/>
            <person name="Grabherr M."/>
            <person name="Kleber M."/>
            <person name="Mauceli E."/>
            <person name="MacCallum I."/>
        </authorList>
    </citation>
    <scope>NUCLEOTIDE SEQUENCE [LARGE SCALE GENOMIC DNA]</scope>
    <source>
        <strain evidence="4">Tucson 14030-0811.24</strain>
    </source>
</reference>
<feature type="signal peptide" evidence="2">
    <location>
        <begin position="1"/>
        <end position="23"/>
    </location>
</feature>
<name>B4NNI2_DROWI</name>
<feature type="compositionally biased region" description="Basic residues" evidence="1">
    <location>
        <begin position="90"/>
        <end position="99"/>
    </location>
</feature>
<accession>B4NNI2</accession>
<dbReference type="Proteomes" id="UP000007798">
    <property type="component" value="Unassembled WGS sequence"/>
</dbReference>
<evidence type="ECO:0000313" key="4">
    <source>
        <dbReference type="Proteomes" id="UP000007798"/>
    </source>
</evidence>
<organism evidence="3 4">
    <name type="scientific">Drosophila willistoni</name>
    <name type="common">Fruit fly</name>
    <dbReference type="NCBI Taxonomy" id="7260"/>
    <lineage>
        <taxon>Eukaryota</taxon>
        <taxon>Metazoa</taxon>
        <taxon>Ecdysozoa</taxon>
        <taxon>Arthropoda</taxon>
        <taxon>Hexapoda</taxon>
        <taxon>Insecta</taxon>
        <taxon>Pterygota</taxon>
        <taxon>Neoptera</taxon>
        <taxon>Endopterygota</taxon>
        <taxon>Diptera</taxon>
        <taxon>Brachycera</taxon>
        <taxon>Muscomorpha</taxon>
        <taxon>Ephydroidea</taxon>
        <taxon>Drosophilidae</taxon>
        <taxon>Drosophila</taxon>
        <taxon>Sophophora</taxon>
    </lineage>
</organism>
<dbReference type="KEGG" id="dwi:6652506"/>
<dbReference type="EMBL" id="CH964282">
    <property type="protein sequence ID" value="EDW85921.1"/>
    <property type="molecule type" value="Genomic_DNA"/>
</dbReference>
<feature type="chain" id="PRO_5002820071" description="DUF4794 domain-containing protein" evidence="2">
    <location>
        <begin position="24"/>
        <end position="276"/>
    </location>
</feature>
<evidence type="ECO:0000313" key="3">
    <source>
        <dbReference type="EMBL" id="EDW85921.1"/>
    </source>
</evidence>
<protein>
    <recommendedName>
        <fullName evidence="5">DUF4794 domain-containing protein</fullName>
    </recommendedName>
</protein>
<evidence type="ECO:0000256" key="1">
    <source>
        <dbReference type="SAM" id="MobiDB-lite"/>
    </source>
</evidence>
<dbReference type="AlphaFoldDB" id="B4NNI2"/>
<evidence type="ECO:0000256" key="2">
    <source>
        <dbReference type="SAM" id="SignalP"/>
    </source>
</evidence>
<sequence>MFYGKVFLWILIYGPTIWLESSGNELTHRIPVWNIQDVFSHIARLPEKQTIVKHKKKKVKSTPQPDKEWPYPYYPSPPLTPLPLPPPYHHYHHHHHPHTTTKPTTKEPVTNPPDTDLCEMYPHLPICTTAPKPITPPPEPDCTLDPNLPSCTTKKPPESDCDLDPTLPTCTTPDICEMYPQLPSCAIKKPPIRITTANREENLNFSIESEPQPLLSLCDRYPGVCKRADEAQFIGLKDEQGYPLILIAPGSASSAGRSTFGSRLKFERRPTPRRKV</sequence>
<keyword evidence="4" id="KW-1185">Reference proteome</keyword>
<dbReference type="HOGENOM" id="CLU_1009260_0_0_1"/>
<dbReference type="InParanoid" id="B4NNI2"/>
<feature type="compositionally biased region" description="Polar residues" evidence="1">
    <location>
        <begin position="252"/>
        <end position="261"/>
    </location>
</feature>
<gene>
    <name evidence="3" type="primary">Dwil\GK22884</name>
    <name evidence="3" type="ORF">Dwil_GK22884</name>
</gene>
<feature type="region of interest" description="Disordered" evidence="1">
    <location>
        <begin position="252"/>
        <end position="276"/>
    </location>
</feature>
<evidence type="ECO:0008006" key="5">
    <source>
        <dbReference type="Google" id="ProtNLM"/>
    </source>
</evidence>
<proteinExistence type="predicted"/>